<sequence length="776" mass="88252">MYRFQIRAETQMGESIALVGSTSELGQWDLAKSIRLYTSADLYPLWWMESAIDFQQSLTSPDGQRLEYRYVRLSVDGEAQWESLGANRWVPIDSDLQSKTVVVDDGSFGYGQPYPFGYIEAAADEAAVSGLPLNYDRFAGDRFAELQPEGLKIVVIGSSVAVGHKAWLLRGWVERLGQSLQEKYGHQLVNVSEVGATVSRTIKRFPSVVLPEQPDIIIIALSLGNEGFAYCPPHERRAVQRRFESGLQQLVKMTRQLGASPVLGSVYPHGDYAPEHNWLLRDTHSRMLTWGVPVLDWLTALDDGQGQWREGLSFDPAHPNSRGHRLMYQAIDLSLFQIDKTELAAEKQRWQQPETAIYQDSAGFQISAWIKEKQLRITNASPYSYSIAPYWQELQEALRQARLSPGLYIAEQGAKQGARQAQPETLPFFAVQEDGTIETTLTIPPGSDLKYTSAFDLFSPHNSDLLFYDGNLGILRADEHHLWMVNESDQEFNVHPMWREVRSALKALPAGVYTDPLYPDAPFRTLMIGRHGLESRVKVSPKSAMLFQYKCSLSDISRVAIIPLGDRCAVRMMLYKMEYDGPAFPFDLTRTTQIADVADMIESRFYDMWNPAFLHYSPDAGRVYHSRWTGLSFAHEVEDTDHPQEDMSAVHERMRVRYSARAERFWYTLQNCDQALFVRTGIADRGGVIDLAYKLEKHCQGKPFRLLLLSPQSSDEFSDLAHVLHYDFEFNPDRMYEDLGHWLYCTEVMRGILDSLGVSSKNLFWCPPTPPNATPH</sequence>
<reference evidence="2" key="2">
    <citation type="journal article" date="2022" name="Microbiol. Resour. Announc.">
        <title>Metagenome Sequencing to Explore Phylogenomics of Terrestrial Cyanobacteria.</title>
        <authorList>
            <person name="Ward R.D."/>
            <person name="Stajich J.E."/>
            <person name="Johansen J.R."/>
            <person name="Huntemann M."/>
            <person name="Clum A."/>
            <person name="Foster B."/>
            <person name="Foster B."/>
            <person name="Roux S."/>
            <person name="Palaniappan K."/>
            <person name="Varghese N."/>
            <person name="Mukherjee S."/>
            <person name="Reddy T.B.K."/>
            <person name="Daum C."/>
            <person name="Copeland A."/>
            <person name="Chen I.A."/>
            <person name="Ivanova N.N."/>
            <person name="Kyrpides N.C."/>
            <person name="Shapiro N."/>
            <person name="Eloe-Fadrosh E.A."/>
            <person name="Pietrasiak N."/>
        </authorList>
    </citation>
    <scope>NUCLEOTIDE SEQUENCE</scope>
    <source>
        <strain evidence="2">UHER 2000/2452</strain>
    </source>
</reference>
<protein>
    <submittedName>
        <fullName evidence="2">Lipase</fullName>
    </submittedName>
</protein>
<dbReference type="InterPro" id="IPR013830">
    <property type="entry name" value="SGNH_hydro"/>
</dbReference>
<dbReference type="Pfam" id="PF00686">
    <property type="entry name" value="CBM_20"/>
    <property type="match status" value="1"/>
</dbReference>
<proteinExistence type="predicted"/>
<dbReference type="GO" id="GO:2001070">
    <property type="term" value="F:starch binding"/>
    <property type="evidence" value="ECO:0007669"/>
    <property type="project" value="InterPro"/>
</dbReference>
<dbReference type="InterPro" id="IPR051532">
    <property type="entry name" value="Ester_Hydrolysis_Enzymes"/>
</dbReference>
<dbReference type="InterPro" id="IPR014903">
    <property type="entry name" value="DUF1796"/>
</dbReference>
<evidence type="ECO:0000313" key="3">
    <source>
        <dbReference type="Proteomes" id="UP000757435"/>
    </source>
</evidence>
<dbReference type="PANTHER" id="PTHR30383">
    <property type="entry name" value="THIOESTERASE 1/PROTEASE 1/LYSOPHOSPHOLIPASE L1"/>
    <property type="match status" value="1"/>
</dbReference>
<dbReference type="GO" id="GO:0004622">
    <property type="term" value="F:phosphatidylcholine lysophospholipase activity"/>
    <property type="evidence" value="ECO:0007669"/>
    <property type="project" value="TreeGrafter"/>
</dbReference>
<dbReference type="EMBL" id="JAHHHD010000045">
    <property type="protein sequence ID" value="MBW4661767.1"/>
    <property type="molecule type" value="Genomic_DNA"/>
</dbReference>
<dbReference type="InterPro" id="IPR036514">
    <property type="entry name" value="SGNH_hydro_sf"/>
</dbReference>
<dbReference type="Pfam" id="PF13472">
    <property type="entry name" value="Lipase_GDSL_2"/>
    <property type="match status" value="1"/>
</dbReference>
<feature type="domain" description="CBM20" evidence="1">
    <location>
        <begin position="1"/>
        <end position="107"/>
    </location>
</feature>
<dbReference type="AlphaFoldDB" id="A0A951QEI6"/>
<accession>A0A951QEI6</accession>
<name>A0A951QEI6_9CYAN</name>
<gene>
    <name evidence="2" type="ORF">KME15_24110</name>
</gene>
<dbReference type="InterPro" id="IPR013784">
    <property type="entry name" value="Carb-bd-like_fold"/>
</dbReference>
<dbReference type="PANTHER" id="PTHR30383:SF5">
    <property type="entry name" value="SGNH HYDROLASE-TYPE ESTERASE DOMAIN-CONTAINING PROTEIN"/>
    <property type="match status" value="1"/>
</dbReference>
<comment type="caution">
    <text evidence="2">The sequence shown here is derived from an EMBL/GenBank/DDBJ whole genome shotgun (WGS) entry which is preliminary data.</text>
</comment>
<dbReference type="Proteomes" id="UP000757435">
    <property type="component" value="Unassembled WGS sequence"/>
</dbReference>
<dbReference type="CDD" id="cd05467">
    <property type="entry name" value="CBM20"/>
    <property type="match status" value="1"/>
</dbReference>
<reference evidence="2" key="1">
    <citation type="submission" date="2021-05" db="EMBL/GenBank/DDBJ databases">
        <authorList>
            <person name="Pietrasiak N."/>
            <person name="Ward R."/>
            <person name="Stajich J.E."/>
            <person name="Kurbessoian T."/>
        </authorList>
    </citation>
    <scope>NUCLEOTIDE SEQUENCE</scope>
    <source>
        <strain evidence="2">UHER 2000/2452</strain>
    </source>
</reference>
<organism evidence="2 3">
    <name type="scientific">Drouetiella hepatica Uher 2000/2452</name>
    <dbReference type="NCBI Taxonomy" id="904376"/>
    <lineage>
        <taxon>Bacteria</taxon>
        <taxon>Bacillati</taxon>
        <taxon>Cyanobacteriota</taxon>
        <taxon>Cyanophyceae</taxon>
        <taxon>Oculatellales</taxon>
        <taxon>Oculatellaceae</taxon>
        <taxon>Drouetiella</taxon>
    </lineage>
</organism>
<dbReference type="Gene3D" id="2.60.40.10">
    <property type="entry name" value="Immunoglobulins"/>
    <property type="match status" value="1"/>
</dbReference>
<dbReference type="InterPro" id="IPR002044">
    <property type="entry name" value="CBM20"/>
</dbReference>
<dbReference type="PROSITE" id="PS51166">
    <property type="entry name" value="CBM20"/>
    <property type="match status" value="1"/>
</dbReference>
<dbReference type="InterPro" id="IPR013783">
    <property type="entry name" value="Ig-like_fold"/>
</dbReference>
<dbReference type="SUPFAM" id="SSF49452">
    <property type="entry name" value="Starch-binding domain-like"/>
    <property type="match status" value="1"/>
</dbReference>
<dbReference type="CDD" id="cd00229">
    <property type="entry name" value="SGNH_hydrolase"/>
    <property type="match status" value="1"/>
</dbReference>
<dbReference type="SMART" id="SM01065">
    <property type="entry name" value="CBM_2"/>
    <property type="match status" value="1"/>
</dbReference>
<dbReference type="SUPFAM" id="SSF52266">
    <property type="entry name" value="SGNH hydrolase"/>
    <property type="match status" value="1"/>
</dbReference>
<evidence type="ECO:0000313" key="2">
    <source>
        <dbReference type="EMBL" id="MBW4661767.1"/>
    </source>
</evidence>
<evidence type="ECO:0000259" key="1">
    <source>
        <dbReference type="PROSITE" id="PS51166"/>
    </source>
</evidence>
<dbReference type="Pfam" id="PF08795">
    <property type="entry name" value="DUF1796"/>
    <property type="match status" value="1"/>
</dbReference>
<dbReference type="Gene3D" id="3.40.50.1110">
    <property type="entry name" value="SGNH hydrolase"/>
    <property type="match status" value="1"/>
</dbReference>